<gene>
    <name evidence="1" type="ORF">AVEN_82708_1</name>
</gene>
<dbReference type="Proteomes" id="UP000499080">
    <property type="component" value="Unassembled WGS sequence"/>
</dbReference>
<sequence>HCIVPGGGGVFGPFQTVDDPLQCGLPALPIMTMTCPLTCERKWCYRESRKSLERKNPLPPQRKGDFCELTLCERWHPLATALNPVERLYPFMSEGTKD</sequence>
<evidence type="ECO:0000313" key="1">
    <source>
        <dbReference type="EMBL" id="GBM72937.1"/>
    </source>
</evidence>
<comment type="caution">
    <text evidence="1">The sequence shown here is derived from an EMBL/GenBank/DDBJ whole genome shotgun (WGS) entry which is preliminary data.</text>
</comment>
<dbReference type="EMBL" id="BGPR01002409">
    <property type="protein sequence ID" value="GBM72937.1"/>
    <property type="molecule type" value="Genomic_DNA"/>
</dbReference>
<protein>
    <submittedName>
        <fullName evidence="1">Uncharacterized protein</fullName>
    </submittedName>
</protein>
<feature type="non-terminal residue" evidence="1">
    <location>
        <position position="1"/>
    </location>
</feature>
<reference evidence="1 2" key="1">
    <citation type="journal article" date="2019" name="Sci. Rep.">
        <title>Orb-weaving spider Araneus ventricosus genome elucidates the spidroin gene catalogue.</title>
        <authorList>
            <person name="Kono N."/>
            <person name="Nakamura H."/>
            <person name="Ohtoshi R."/>
            <person name="Moran D.A.P."/>
            <person name="Shinohara A."/>
            <person name="Yoshida Y."/>
            <person name="Fujiwara M."/>
            <person name="Mori M."/>
            <person name="Tomita M."/>
            <person name="Arakawa K."/>
        </authorList>
    </citation>
    <scope>NUCLEOTIDE SEQUENCE [LARGE SCALE GENOMIC DNA]</scope>
</reference>
<dbReference type="AlphaFoldDB" id="A0A4Y2I5B4"/>
<organism evidence="1 2">
    <name type="scientific">Araneus ventricosus</name>
    <name type="common">Orbweaver spider</name>
    <name type="synonym">Epeira ventricosa</name>
    <dbReference type="NCBI Taxonomy" id="182803"/>
    <lineage>
        <taxon>Eukaryota</taxon>
        <taxon>Metazoa</taxon>
        <taxon>Ecdysozoa</taxon>
        <taxon>Arthropoda</taxon>
        <taxon>Chelicerata</taxon>
        <taxon>Arachnida</taxon>
        <taxon>Araneae</taxon>
        <taxon>Araneomorphae</taxon>
        <taxon>Entelegynae</taxon>
        <taxon>Araneoidea</taxon>
        <taxon>Araneidae</taxon>
        <taxon>Araneus</taxon>
    </lineage>
</organism>
<evidence type="ECO:0000313" key="2">
    <source>
        <dbReference type="Proteomes" id="UP000499080"/>
    </source>
</evidence>
<keyword evidence="2" id="KW-1185">Reference proteome</keyword>
<proteinExistence type="predicted"/>
<name>A0A4Y2I5B4_ARAVE</name>
<accession>A0A4Y2I5B4</accession>